<dbReference type="RefSeq" id="XP_030997097.1">
    <property type="nucleotide sequence ID" value="XM_031138768.1"/>
</dbReference>
<dbReference type="EMBL" id="SKBQ01000021">
    <property type="protein sequence ID" value="TPX15386.1"/>
    <property type="molecule type" value="Genomic_DNA"/>
</dbReference>
<protein>
    <submittedName>
        <fullName evidence="2">Uncharacterized protein</fullName>
    </submittedName>
</protein>
<dbReference type="Proteomes" id="UP000319257">
    <property type="component" value="Unassembled WGS sequence"/>
</dbReference>
<evidence type="ECO:0000313" key="2">
    <source>
        <dbReference type="EMBL" id="TPX15386.1"/>
    </source>
</evidence>
<gene>
    <name evidence="2" type="ORF">E0L32_004366</name>
</gene>
<evidence type="ECO:0000313" key="3">
    <source>
        <dbReference type="Proteomes" id="UP000319257"/>
    </source>
</evidence>
<proteinExistence type="predicted"/>
<name>A0A507B8C5_9PEZI</name>
<feature type="compositionally biased region" description="Basic and acidic residues" evidence="1">
    <location>
        <begin position="125"/>
        <end position="135"/>
    </location>
</feature>
<feature type="compositionally biased region" description="Basic and acidic residues" evidence="1">
    <location>
        <begin position="68"/>
        <end position="84"/>
    </location>
</feature>
<sequence length="147" mass="16648">MRATYLFRDKETLRMFNITTSLLVLSAAMTTRRSHRRSSIPAENDSRTESFAQDLLGRGRVTRTYEVLHENRDKKVAPTDEHRSTMPRPGSSKGTLPEAKKASSPLAAVCTLQHDTWPKSFPVRRGHEDELDSAHLHNAPPLRSLSR</sequence>
<keyword evidence="3" id="KW-1185">Reference proteome</keyword>
<feature type="region of interest" description="Disordered" evidence="1">
    <location>
        <begin position="31"/>
        <end position="55"/>
    </location>
</feature>
<comment type="caution">
    <text evidence="2">The sequence shown here is derived from an EMBL/GenBank/DDBJ whole genome shotgun (WGS) entry which is preliminary data.</text>
</comment>
<dbReference type="AlphaFoldDB" id="A0A507B8C5"/>
<evidence type="ECO:0000256" key="1">
    <source>
        <dbReference type="SAM" id="MobiDB-lite"/>
    </source>
</evidence>
<dbReference type="InParanoid" id="A0A507B8C5"/>
<organism evidence="2 3">
    <name type="scientific">Thyridium curvatum</name>
    <dbReference type="NCBI Taxonomy" id="1093900"/>
    <lineage>
        <taxon>Eukaryota</taxon>
        <taxon>Fungi</taxon>
        <taxon>Dikarya</taxon>
        <taxon>Ascomycota</taxon>
        <taxon>Pezizomycotina</taxon>
        <taxon>Sordariomycetes</taxon>
        <taxon>Sordariomycetidae</taxon>
        <taxon>Thyridiales</taxon>
        <taxon>Thyridiaceae</taxon>
        <taxon>Thyridium</taxon>
    </lineage>
</organism>
<dbReference type="GeneID" id="41971813"/>
<feature type="region of interest" description="Disordered" evidence="1">
    <location>
        <begin position="68"/>
        <end position="147"/>
    </location>
</feature>
<accession>A0A507B8C5</accession>
<reference evidence="2 3" key="1">
    <citation type="submission" date="2019-06" db="EMBL/GenBank/DDBJ databases">
        <title>Draft genome sequence of the filamentous fungus Phialemoniopsis curvata isolated from diesel fuel.</title>
        <authorList>
            <person name="Varaljay V.A."/>
            <person name="Lyon W.J."/>
            <person name="Crouch A.L."/>
            <person name="Drake C.E."/>
            <person name="Hollomon J.M."/>
            <person name="Nadeau L.J."/>
            <person name="Nunn H.S."/>
            <person name="Stevenson B.S."/>
            <person name="Bojanowski C.L."/>
            <person name="Crookes-Goodson W.J."/>
        </authorList>
    </citation>
    <scope>NUCLEOTIDE SEQUENCE [LARGE SCALE GENOMIC DNA]</scope>
    <source>
        <strain evidence="2 3">D216</strain>
    </source>
</reference>